<gene>
    <name evidence="3" type="ORF">GCM10010218_23620</name>
</gene>
<protein>
    <recommendedName>
        <fullName evidence="2">Enolase C-terminal domain-containing protein</fullName>
    </recommendedName>
</protein>
<reference evidence="3" key="2">
    <citation type="submission" date="2020-09" db="EMBL/GenBank/DDBJ databases">
        <authorList>
            <person name="Sun Q."/>
            <person name="Ohkuma M."/>
        </authorList>
    </citation>
    <scope>NUCLEOTIDE SEQUENCE</scope>
    <source>
        <strain evidence="3">JCM 4059</strain>
    </source>
</reference>
<dbReference type="RefSeq" id="WP_190129489.1">
    <property type="nucleotide sequence ID" value="NZ_BNBD01000004.1"/>
</dbReference>
<feature type="region of interest" description="Disordered" evidence="1">
    <location>
        <begin position="327"/>
        <end position="356"/>
    </location>
</feature>
<keyword evidence="4" id="KW-1185">Reference proteome</keyword>
<dbReference type="Proteomes" id="UP000638313">
    <property type="component" value="Unassembled WGS sequence"/>
</dbReference>
<evidence type="ECO:0000313" key="4">
    <source>
        <dbReference type="Proteomes" id="UP000638313"/>
    </source>
</evidence>
<dbReference type="Pfam" id="PF13378">
    <property type="entry name" value="MR_MLE_C"/>
    <property type="match status" value="1"/>
</dbReference>
<evidence type="ECO:0000313" key="3">
    <source>
        <dbReference type="EMBL" id="GHF41851.1"/>
    </source>
</evidence>
<dbReference type="Gene3D" id="3.30.390.10">
    <property type="entry name" value="Enolase-like, N-terminal domain"/>
    <property type="match status" value="1"/>
</dbReference>
<dbReference type="PANTHER" id="PTHR48080">
    <property type="entry name" value="D-GALACTONATE DEHYDRATASE-RELATED"/>
    <property type="match status" value="1"/>
</dbReference>
<accession>A0A919ECS5</accession>
<dbReference type="InterPro" id="IPR036849">
    <property type="entry name" value="Enolase-like_C_sf"/>
</dbReference>
<evidence type="ECO:0000259" key="2">
    <source>
        <dbReference type="Pfam" id="PF13378"/>
    </source>
</evidence>
<name>A0A919ECS5_9ACTN</name>
<dbReference type="SUPFAM" id="SSF51604">
    <property type="entry name" value="Enolase C-terminal domain-like"/>
    <property type="match status" value="1"/>
</dbReference>
<feature type="domain" description="Enolase C-terminal" evidence="2">
    <location>
        <begin position="147"/>
        <end position="348"/>
    </location>
</feature>
<dbReference type="EMBL" id="BNBD01000004">
    <property type="protein sequence ID" value="GHF41851.1"/>
    <property type="molecule type" value="Genomic_DNA"/>
</dbReference>
<sequence length="356" mass="38288">MTSWTIKDLRVVQARQLAAPGDDTFFIAVRAADAVGWYGPVGERVGRYVNDVLAHETKDALVTDHIGLLGELREAARRLPSEAASWAVGVVDCAVWDLHGRLAEGTVAELLAAAAPRPLIPAYASWLTQDLGHIDNQDVLTRVMAGGWSFTKWGLRRDPADPPGEAATRMARAVECCSQALGVPLAVDAVGTWTPAVALAFAQVADPVFLRWLEDPLPRHDADTYELLAATALPLAVGERAHCDEDPAGLIQYVRPSALTLDAVGCGGLTRATQIIHVAQTLGVPVYPHGRSLLPGLHLAAAYPDAVPAVEYRLRWEPGRQRLYESPLRPENGRLRLPDIPGLGTTPRSTACPASR</sequence>
<evidence type="ECO:0000256" key="1">
    <source>
        <dbReference type="SAM" id="MobiDB-lite"/>
    </source>
</evidence>
<proteinExistence type="predicted"/>
<dbReference type="InterPro" id="IPR029017">
    <property type="entry name" value="Enolase-like_N"/>
</dbReference>
<dbReference type="SFLD" id="SFLDS00001">
    <property type="entry name" value="Enolase"/>
    <property type="match status" value="1"/>
</dbReference>
<dbReference type="Gene3D" id="3.20.20.120">
    <property type="entry name" value="Enolase-like C-terminal domain"/>
    <property type="match status" value="1"/>
</dbReference>
<reference evidence="3" key="1">
    <citation type="journal article" date="2014" name="Int. J. Syst. Evol. Microbiol.">
        <title>Complete genome sequence of Corynebacterium casei LMG S-19264T (=DSM 44701T), isolated from a smear-ripened cheese.</title>
        <authorList>
            <consortium name="US DOE Joint Genome Institute (JGI-PGF)"/>
            <person name="Walter F."/>
            <person name="Albersmeier A."/>
            <person name="Kalinowski J."/>
            <person name="Ruckert C."/>
        </authorList>
    </citation>
    <scope>NUCLEOTIDE SEQUENCE</scope>
    <source>
        <strain evidence="3">JCM 4059</strain>
    </source>
</reference>
<dbReference type="InterPro" id="IPR029065">
    <property type="entry name" value="Enolase_C-like"/>
</dbReference>
<dbReference type="InterPro" id="IPR034593">
    <property type="entry name" value="DgoD-like"/>
</dbReference>
<dbReference type="SUPFAM" id="SSF54826">
    <property type="entry name" value="Enolase N-terminal domain-like"/>
    <property type="match status" value="1"/>
</dbReference>
<dbReference type="AlphaFoldDB" id="A0A919ECS5"/>
<organism evidence="3 4">
    <name type="scientific">Streptomyces mashuensis</name>
    <dbReference type="NCBI Taxonomy" id="33904"/>
    <lineage>
        <taxon>Bacteria</taxon>
        <taxon>Bacillati</taxon>
        <taxon>Actinomycetota</taxon>
        <taxon>Actinomycetes</taxon>
        <taxon>Kitasatosporales</taxon>
        <taxon>Streptomycetaceae</taxon>
        <taxon>Streptomyces</taxon>
    </lineage>
</organism>
<comment type="caution">
    <text evidence="3">The sequence shown here is derived from an EMBL/GenBank/DDBJ whole genome shotgun (WGS) entry which is preliminary data.</text>
</comment>